<dbReference type="HAMAP" id="MF_00292">
    <property type="entry name" value="Ribosomal_eS28"/>
    <property type="match status" value="1"/>
</dbReference>
<dbReference type="GO" id="GO:0030490">
    <property type="term" value="P:maturation of SSU-rRNA"/>
    <property type="evidence" value="ECO:0007669"/>
    <property type="project" value="TreeGrafter"/>
</dbReference>
<dbReference type="InterPro" id="IPR012340">
    <property type="entry name" value="NA-bd_OB-fold"/>
</dbReference>
<dbReference type="CDD" id="cd04457">
    <property type="entry name" value="S1_S28E"/>
    <property type="match status" value="1"/>
</dbReference>
<reference evidence="6 7" key="1">
    <citation type="journal article" date="2019" name="Nat. Microbiol.">
        <title>Wide diversity of methane and short-chain alkane metabolisms in uncultured archaea.</title>
        <authorList>
            <person name="Borrel G."/>
            <person name="Adam P.S."/>
            <person name="McKay L.J."/>
            <person name="Chen L.X."/>
            <person name="Sierra-Garcia I.N."/>
            <person name="Sieber C.M."/>
            <person name="Letourneur Q."/>
            <person name="Ghozlane A."/>
            <person name="Andersen G.L."/>
            <person name="Li W.J."/>
            <person name="Hallam S.J."/>
            <person name="Muyzer G."/>
            <person name="de Oliveira V.M."/>
            <person name="Inskeep W.P."/>
            <person name="Banfield J.F."/>
            <person name="Gribaldo S."/>
        </authorList>
    </citation>
    <scope>NUCLEOTIDE SEQUENCE [LARGE SCALE GENOMIC DNA]</scope>
    <source>
        <strain evidence="6">NM1b</strain>
    </source>
</reference>
<keyword evidence="3 5" id="KW-0687">Ribonucleoprotein</keyword>
<dbReference type="NCBIfam" id="NF003080">
    <property type="entry name" value="PRK04007.1"/>
    <property type="match status" value="1"/>
</dbReference>
<dbReference type="Proteomes" id="UP000320766">
    <property type="component" value="Unassembled WGS sequence"/>
</dbReference>
<dbReference type="InterPro" id="IPR000289">
    <property type="entry name" value="Ribosomal_eS28"/>
</dbReference>
<evidence type="ECO:0000256" key="1">
    <source>
        <dbReference type="ARBA" id="ARBA00005943"/>
    </source>
</evidence>
<proteinExistence type="inferred from homology"/>
<organism evidence="6 7">
    <name type="scientific">Candidatus Methanolliviera hydrocarbonicum</name>
    <dbReference type="NCBI Taxonomy" id="2491085"/>
    <lineage>
        <taxon>Archaea</taxon>
        <taxon>Methanobacteriati</taxon>
        <taxon>Methanobacteriota</taxon>
        <taxon>Candidatus Methanoliparia</taxon>
        <taxon>Candidatus Methanoliparales</taxon>
        <taxon>Candidatus Methanollivieraceae</taxon>
        <taxon>Candidatus Methanolliviera</taxon>
    </lineage>
</organism>
<dbReference type="SUPFAM" id="SSF50249">
    <property type="entry name" value="Nucleic acid-binding proteins"/>
    <property type="match status" value="1"/>
</dbReference>
<dbReference type="EMBL" id="RXIL01000111">
    <property type="protein sequence ID" value="RZN68323.1"/>
    <property type="molecule type" value="Genomic_DNA"/>
</dbReference>
<evidence type="ECO:0000256" key="5">
    <source>
        <dbReference type="HAMAP-Rule" id="MF_00292"/>
    </source>
</evidence>
<dbReference type="PANTHER" id="PTHR10769:SF3">
    <property type="entry name" value="SMALL RIBOSOMAL SUBUNIT PROTEIN ES28"/>
    <property type="match status" value="1"/>
</dbReference>
<dbReference type="GO" id="GO:0006412">
    <property type="term" value="P:translation"/>
    <property type="evidence" value="ECO:0007669"/>
    <property type="project" value="UniProtKB-UniRule"/>
</dbReference>
<dbReference type="FunFam" id="2.40.50.140:FF:000145">
    <property type="entry name" value="30S ribosomal protein S28e"/>
    <property type="match status" value="1"/>
</dbReference>
<name>A0A520KVV1_9EURY</name>
<dbReference type="GO" id="GO:0022627">
    <property type="term" value="C:cytosolic small ribosomal subunit"/>
    <property type="evidence" value="ECO:0007669"/>
    <property type="project" value="TreeGrafter"/>
</dbReference>
<comment type="caution">
    <text evidence="6">The sequence shown here is derived from an EMBL/GenBank/DDBJ whole genome shotgun (WGS) entry which is preliminary data.</text>
</comment>
<protein>
    <recommendedName>
        <fullName evidence="4 5">Small ribosomal subunit protein eS28</fullName>
    </recommendedName>
</protein>
<evidence type="ECO:0000256" key="3">
    <source>
        <dbReference type="ARBA" id="ARBA00023274"/>
    </source>
</evidence>
<dbReference type="Gene3D" id="2.40.50.140">
    <property type="entry name" value="Nucleic acid-binding proteins"/>
    <property type="match status" value="1"/>
</dbReference>
<dbReference type="AlphaFoldDB" id="A0A520KVV1"/>
<gene>
    <name evidence="5" type="primary">rps28e</name>
    <name evidence="6" type="ORF">EF807_06175</name>
</gene>
<evidence type="ECO:0000313" key="7">
    <source>
        <dbReference type="Proteomes" id="UP000320766"/>
    </source>
</evidence>
<dbReference type="GO" id="GO:0000028">
    <property type="term" value="P:ribosomal small subunit assembly"/>
    <property type="evidence" value="ECO:0007669"/>
    <property type="project" value="TreeGrafter"/>
</dbReference>
<dbReference type="Pfam" id="PF01200">
    <property type="entry name" value="Ribosomal_S28e"/>
    <property type="match status" value="1"/>
</dbReference>
<accession>A0A520KVV1</accession>
<sequence length="70" mass="7660">MADDDGTPAEIIEVVGRTGMHGEAHQVKCKVLDGRNKGRIVTRNVLGPIKMGDVLVLMETSREAKKLFVK</sequence>
<comment type="similarity">
    <text evidence="1 5">Belongs to the eukaryotic ribosomal protein eS28 family.</text>
</comment>
<dbReference type="GO" id="GO:0003735">
    <property type="term" value="F:structural constituent of ribosome"/>
    <property type="evidence" value="ECO:0007669"/>
    <property type="project" value="InterPro"/>
</dbReference>
<evidence type="ECO:0000313" key="6">
    <source>
        <dbReference type="EMBL" id="RZN68323.1"/>
    </source>
</evidence>
<evidence type="ECO:0000256" key="2">
    <source>
        <dbReference type="ARBA" id="ARBA00022980"/>
    </source>
</evidence>
<evidence type="ECO:0000256" key="4">
    <source>
        <dbReference type="ARBA" id="ARBA00035146"/>
    </source>
</evidence>
<keyword evidence="2 5" id="KW-0689">Ribosomal protein</keyword>
<dbReference type="PANTHER" id="PTHR10769">
    <property type="entry name" value="40S RIBOSOMAL PROTEIN S28"/>
    <property type="match status" value="1"/>
</dbReference>